<accession>A0A5J9W0P5</accession>
<name>A0A5J9W0P5_9POAL</name>
<sequence>MGREHSNSRPRTAHAQQLAAEENIVWKQEMMLRQAAAADTAELTGNQNMLAMVQLQQAVGGQPHQNMMGLDATQVSATVEVVAREQGLMMMQQQQQAAAYEHPLPGATNMAFHQGGSADAEAFLVQPQKVNALAYQTEDSSLPPSVANSPCQQQVDGGDDDDKLSDLTAVTM</sequence>
<evidence type="ECO:0000256" key="1">
    <source>
        <dbReference type="SAM" id="MobiDB-lite"/>
    </source>
</evidence>
<dbReference type="AlphaFoldDB" id="A0A5J9W0P5"/>
<dbReference type="Gramene" id="TVU41483">
    <property type="protein sequence ID" value="TVU41483"/>
    <property type="gene ID" value="EJB05_15005"/>
</dbReference>
<dbReference type="EMBL" id="RWGY01000007">
    <property type="protein sequence ID" value="TVU41483.1"/>
    <property type="molecule type" value="Genomic_DNA"/>
</dbReference>
<protein>
    <submittedName>
        <fullName evidence="2">Uncharacterized protein</fullName>
    </submittedName>
</protein>
<reference evidence="2 3" key="1">
    <citation type="journal article" date="2019" name="Sci. Rep.">
        <title>A high-quality genome of Eragrostis curvula grass provides insights into Poaceae evolution and supports new strategies to enhance forage quality.</title>
        <authorList>
            <person name="Carballo J."/>
            <person name="Santos B.A.C.M."/>
            <person name="Zappacosta D."/>
            <person name="Garbus I."/>
            <person name="Selva J.P."/>
            <person name="Gallo C.A."/>
            <person name="Diaz A."/>
            <person name="Albertini E."/>
            <person name="Caccamo M."/>
            <person name="Echenique V."/>
        </authorList>
    </citation>
    <scope>NUCLEOTIDE SEQUENCE [LARGE SCALE GENOMIC DNA]</scope>
    <source>
        <strain evidence="3">cv. Victoria</strain>
        <tissue evidence="2">Leaf</tissue>
    </source>
</reference>
<comment type="caution">
    <text evidence="2">The sequence shown here is derived from an EMBL/GenBank/DDBJ whole genome shotgun (WGS) entry which is preliminary data.</text>
</comment>
<dbReference type="Proteomes" id="UP000324897">
    <property type="component" value="Chromosome 4"/>
</dbReference>
<feature type="non-terminal residue" evidence="2">
    <location>
        <position position="1"/>
    </location>
</feature>
<evidence type="ECO:0000313" key="3">
    <source>
        <dbReference type="Proteomes" id="UP000324897"/>
    </source>
</evidence>
<gene>
    <name evidence="2" type="ORF">EJB05_15005</name>
</gene>
<evidence type="ECO:0000313" key="2">
    <source>
        <dbReference type="EMBL" id="TVU41483.1"/>
    </source>
</evidence>
<keyword evidence="3" id="KW-1185">Reference proteome</keyword>
<organism evidence="2 3">
    <name type="scientific">Eragrostis curvula</name>
    <name type="common">weeping love grass</name>
    <dbReference type="NCBI Taxonomy" id="38414"/>
    <lineage>
        <taxon>Eukaryota</taxon>
        <taxon>Viridiplantae</taxon>
        <taxon>Streptophyta</taxon>
        <taxon>Embryophyta</taxon>
        <taxon>Tracheophyta</taxon>
        <taxon>Spermatophyta</taxon>
        <taxon>Magnoliopsida</taxon>
        <taxon>Liliopsida</taxon>
        <taxon>Poales</taxon>
        <taxon>Poaceae</taxon>
        <taxon>PACMAD clade</taxon>
        <taxon>Chloridoideae</taxon>
        <taxon>Eragrostideae</taxon>
        <taxon>Eragrostidinae</taxon>
        <taxon>Eragrostis</taxon>
    </lineage>
</organism>
<feature type="region of interest" description="Disordered" evidence="1">
    <location>
        <begin position="135"/>
        <end position="172"/>
    </location>
</feature>
<proteinExistence type="predicted"/>
<feature type="compositionally biased region" description="Polar residues" evidence="1">
    <location>
        <begin position="137"/>
        <end position="155"/>
    </location>
</feature>